<dbReference type="Pfam" id="PF13439">
    <property type="entry name" value="Glyco_transf_4"/>
    <property type="match status" value="1"/>
</dbReference>
<dbReference type="GO" id="GO:0009103">
    <property type="term" value="P:lipopolysaccharide biosynthetic process"/>
    <property type="evidence" value="ECO:0007669"/>
    <property type="project" value="TreeGrafter"/>
</dbReference>
<keyword evidence="1 5" id="KW-0808">Transferase</keyword>
<dbReference type="InterPro" id="IPR001296">
    <property type="entry name" value="Glyco_trans_1"/>
</dbReference>
<sequence>MKLQVYLIDYFREVKDNGLNTYITQLGNGLEINGGIDLTYVWTNSKYLDLKIEYLASARELHIPTFSTQDRGYNADGFLSNVLINDMKTKTNIIVHLNWINHCSVAWHLKQRIDCKIILTKHCIPWRDFVNNNLKDFYKLNAVYEKRKKITHLLPKLQSEKINYESIDHIITVTDCAKDNLTNLFSVSSERITTINNGIQIQYYDKNKQKKKLRRTYGFSVNDKIILFAGTVKESKGVFDLVKVFEKLVARNPENIRLVIAGSGNLSLLLQKTKKYWSKITITGSLDKPTLYDFFCMSDIGVVPSYVEQCSYTAIEMMQMGLPIIVSDVDGLKEIVLDECGLRVKVNFTKGKPVVVDSKELFTKLEYFLQNESIARRFAKNAQKHALKTFKLDNMVDRTIEVYRNVIREGPEIEQLKYPLPIFDKDACPLVTVILSCEDGPTYLNLCVASILSQSYSNFELFVVDNEAVDISRSFVETYCDDRIKYLSFNKNISKWDLAIDIAKGKYIIHLNAEDWVHPHGIALQIDFLERNPDYAMVGSWCEIIDAFGKVTSRVQTSMKHEDISLALLFGNPFSQALTTVRMHFAKKYRFNVKFKHCEDYILWLEIVGDAKMEILPYNLLKYREYAGCKRFNDKNPLKKNMTSILGRNLDELNINYSSDEFTIHLALSFNYEKYFNSDEKSKKLKNWLDKLFSAKALTDLHSAAKLNSYKRNLLYSYL</sequence>
<dbReference type="AlphaFoldDB" id="A0A5M9GK68"/>
<feature type="domain" description="Glycosyl transferase family 1" evidence="2">
    <location>
        <begin position="210"/>
        <end position="384"/>
    </location>
</feature>
<feature type="domain" description="Glycosyltransferase subfamily 4-like N-terminal" evidence="4">
    <location>
        <begin position="17"/>
        <end position="201"/>
    </location>
</feature>
<evidence type="ECO:0000259" key="3">
    <source>
        <dbReference type="Pfam" id="PF00535"/>
    </source>
</evidence>
<dbReference type="GO" id="GO:0016757">
    <property type="term" value="F:glycosyltransferase activity"/>
    <property type="evidence" value="ECO:0007669"/>
    <property type="project" value="InterPro"/>
</dbReference>
<dbReference type="PANTHER" id="PTHR46401">
    <property type="entry name" value="GLYCOSYLTRANSFERASE WBBK-RELATED"/>
    <property type="match status" value="1"/>
</dbReference>
<name>A0A5M9GK68_9SPHI</name>
<evidence type="ECO:0000313" key="6">
    <source>
        <dbReference type="Proteomes" id="UP000322918"/>
    </source>
</evidence>
<organism evidence="5 6">
    <name type="scientific">Arcticibacter tournemirensis</name>
    <dbReference type="NCBI Taxonomy" id="699437"/>
    <lineage>
        <taxon>Bacteria</taxon>
        <taxon>Pseudomonadati</taxon>
        <taxon>Bacteroidota</taxon>
        <taxon>Sphingobacteriia</taxon>
        <taxon>Sphingobacteriales</taxon>
        <taxon>Sphingobacteriaceae</taxon>
        <taxon>Arcticibacter</taxon>
    </lineage>
</organism>
<dbReference type="InterPro" id="IPR028098">
    <property type="entry name" value="Glyco_trans_4-like_N"/>
</dbReference>
<dbReference type="Pfam" id="PF00534">
    <property type="entry name" value="Glycos_transf_1"/>
    <property type="match status" value="1"/>
</dbReference>
<dbReference type="OrthoDB" id="1046785at2"/>
<evidence type="ECO:0000259" key="4">
    <source>
        <dbReference type="Pfam" id="PF13439"/>
    </source>
</evidence>
<dbReference type="Gene3D" id="3.40.50.2000">
    <property type="entry name" value="Glycogen Phosphorylase B"/>
    <property type="match status" value="2"/>
</dbReference>
<dbReference type="InterPro" id="IPR029044">
    <property type="entry name" value="Nucleotide-diphossugar_trans"/>
</dbReference>
<accession>A0A5M9GK68</accession>
<dbReference type="SUPFAM" id="SSF53756">
    <property type="entry name" value="UDP-Glycosyltransferase/glycogen phosphorylase"/>
    <property type="match status" value="1"/>
</dbReference>
<proteinExistence type="predicted"/>
<evidence type="ECO:0000313" key="5">
    <source>
        <dbReference type="EMBL" id="KAA8474327.1"/>
    </source>
</evidence>
<dbReference type="InterPro" id="IPR001173">
    <property type="entry name" value="Glyco_trans_2-like"/>
</dbReference>
<dbReference type="Pfam" id="PF00535">
    <property type="entry name" value="Glycos_transf_2"/>
    <property type="match status" value="1"/>
</dbReference>
<keyword evidence="6" id="KW-1185">Reference proteome</keyword>
<dbReference type="Proteomes" id="UP000322918">
    <property type="component" value="Unassembled WGS sequence"/>
</dbReference>
<dbReference type="EMBL" id="VWNE01000063">
    <property type="protein sequence ID" value="KAA8474327.1"/>
    <property type="molecule type" value="Genomic_DNA"/>
</dbReference>
<reference evidence="5 6" key="1">
    <citation type="submission" date="2019-09" db="EMBL/GenBank/DDBJ databases">
        <title>Pararcticibacter amylolyticus gen. nov., sp. nov., isolated from a rottenly hemp rope, and reclassification of Pedobacter tournemirensis as Pararcticibacter tournemirensis comb. nov.</title>
        <authorList>
            <person name="Cai Y."/>
        </authorList>
    </citation>
    <scope>NUCLEOTIDE SEQUENCE [LARGE SCALE GENOMIC DNA]</scope>
    <source>
        <strain evidence="5 6">TF5-37.2-LB10</strain>
    </source>
</reference>
<protein>
    <submittedName>
        <fullName evidence="5">Glycosyltransferase</fullName>
    </submittedName>
</protein>
<dbReference type="Gene3D" id="3.90.550.10">
    <property type="entry name" value="Spore Coat Polysaccharide Biosynthesis Protein SpsA, Chain A"/>
    <property type="match status" value="1"/>
</dbReference>
<dbReference type="SUPFAM" id="SSF53448">
    <property type="entry name" value="Nucleotide-diphospho-sugar transferases"/>
    <property type="match status" value="1"/>
</dbReference>
<comment type="caution">
    <text evidence="5">The sequence shown here is derived from an EMBL/GenBank/DDBJ whole genome shotgun (WGS) entry which is preliminary data.</text>
</comment>
<dbReference type="RefSeq" id="WP_141815799.1">
    <property type="nucleotide sequence ID" value="NZ_VFPL01000001.1"/>
</dbReference>
<dbReference type="CDD" id="cd03801">
    <property type="entry name" value="GT4_PimA-like"/>
    <property type="match status" value="1"/>
</dbReference>
<evidence type="ECO:0000259" key="2">
    <source>
        <dbReference type="Pfam" id="PF00534"/>
    </source>
</evidence>
<evidence type="ECO:0000256" key="1">
    <source>
        <dbReference type="ARBA" id="ARBA00022679"/>
    </source>
</evidence>
<dbReference type="PANTHER" id="PTHR46401:SF2">
    <property type="entry name" value="GLYCOSYLTRANSFERASE WBBK-RELATED"/>
    <property type="match status" value="1"/>
</dbReference>
<gene>
    <name evidence="5" type="ORF">F1649_22280</name>
</gene>
<feature type="domain" description="Glycosyltransferase 2-like" evidence="3">
    <location>
        <begin position="436"/>
        <end position="551"/>
    </location>
</feature>